<accession>A0ABN1I500</accession>
<keyword evidence="9" id="KW-0067">ATP-binding</keyword>
<keyword evidence="6" id="KW-0547">Nucleotide-binding</keyword>
<keyword evidence="19" id="KW-0966">Cell projection</keyword>
<keyword evidence="11" id="KW-1278">Translocase</keyword>
<keyword evidence="7" id="KW-0375">Hydrogen ion transport</keyword>
<dbReference type="CDD" id="cd01136">
    <property type="entry name" value="ATPase_flagellum-secretory_path_III"/>
    <property type="match status" value="1"/>
</dbReference>
<dbReference type="InterPro" id="IPR027417">
    <property type="entry name" value="P-loop_NTPase"/>
</dbReference>
<dbReference type="RefSeq" id="WP_343804333.1">
    <property type="nucleotide sequence ID" value="NZ_BAAAET010000002.1"/>
</dbReference>
<dbReference type="SUPFAM" id="SSF52540">
    <property type="entry name" value="P-loop containing nucleoside triphosphate hydrolases"/>
    <property type="match status" value="1"/>
</dbReference>
<evidence type="ECO:0000256" key="8">
    <source>
        <dbReference type="ARBA" id="ARBA00022795"/>
    </source>
</evidence>
<keyword evidence="8" id="KW-1005">Bacterial flagellum biogenesis</keyword>
<evidence type="ECO:0000256" key="4">
    <source>
        <dbReference type="ARBA" id="ARBA00022448"/>
    </source>
</evidence>
<keyword evidence="20" id="KW-1185">Reference proteome</keyword>
<keyword evidence="13" id="KW-1006">Bacterial flagellum protein export</keyword>
<evidence type="ECO:0000256" key="11">
    <source>
        <dbReference type="ARBA" id="ARBA00022967"/>
    </source>
</evidence>
<dbReference type="InterPro" id="IPR040627">
    <property type="entry name" value="T3SS_ATPase_C"/>
</dbReference>
<evidence type="ECO:0000256" key="10">
    <source>
        <dbReference type="ARBA" id="ARBA00022927"/>
    </source>
</evidence>
<dbReference type="EC" id="7.1.2.2" evidence="2"/>
<evidence type="ECO:0000256" key="16">
    <source>
        <dbReference type="ARBA" id="ARBA00034006"/>
    </source>
</evidence>
<evidence type="ECO:0000259" key="18">
    <source>
        <dbReference type="SMART" id="SM00382"/>
    </source>
</evidence>
<evidence type="ECO:0000313" key="20">
    <source>
        <dbReference type="Proteomes" id="UP001499915"/>
    </source>
</evidence>
<evidence type="ECO:0000256" key="1">
    <source>
        <dbReference type="ARBA" id="ARBA00004496"/>
    </source>
</evidence>
<dbReference type="SMART" id="SM00382">
    <property type="entry name" value="AAA"/>
    <property type="match status" value="1"/>
</dbReference>
<dbReference type="InterPro" id="IPR020005">
    <property type="entry name" value="FliI_clade1"/>
</dbReference>
<evidence type="ECO:0000256" key="7">
    <source>
        <dbReference type="ARBA" id="ARBA00022781"/>
    </source>
</evidence>
<evidence type="ECO:0000256" key="14">
    <source>
        <dbReference type="ARBA" id="ARBA00023310"/>
    </source>
</evidence>
<keyword evidence="19" id="KW-0969">Cilium</keyword>
<name>A0ABN1I500_9GAMM</name>
<feature type="domain" description="AAA+ ATPase" evidence="18">
    <location>
        <begin position="160"/>
        <end position="343"/>
    </location>
</feature>
<evidence type="ECO:0000313" key="19">
    <source>
        <dbReference type="EMBL" id="GAA0688914.1"/>
    </source>
</evidence>
<sequence length="459" mass="49532">MPDLDQRLKRYLPCEYEPPRPDVEGRVTRLIGLTLEAVGLKVALGDYCLVFLQDNGSVEAEVVGFAGDRIYLMPLDSVDGLAPGAAVRPKVGASLVPVGFGLLGRVIDGIGRPLDGKGPLRPDDMVTLHGETINPLHRHPIEQTLDVGVRAINGLLTVGRGQRLGLFAGSGVGKSVLLGMMTRFTEAEITVVGLIGERGREVREFIDHSLGAEGMARSVVVAAPADDSPLMRLRAAQLTTRIAEYFRAQGKNVLLLMDSLTRYAQAQREIALAVGEPPATKGYPPSVFAKLPKLVERAGNGTTGGGSITAFYTVLTEGDDQQDPVADSARAILDGHFVLSRSLAEQGHYPALDIEASISRAMPQIVDPSQLNLALQFKRLYSRYQQNADLIAVGAYARGSDPETDRAVDMLPAIRAYLQQGMNEPMPIKRCMQELAMVMSPPPQAPNNMPQGQTLRRTP</sequence>
<dbReference type="Pfam" id="PF18269">
    <property type="entry name" value="T3SS_ATPase_C"/>
    <property type="match status" value="1"/>
</dbReference>
<keyword evidence="10" id="KW-0653">Protein transport</keyword>
<dbReference type="InterPro" id="IPR005714">
    <property type="entry name" value="ATPase_T3SS_FliI/YscN"/>
</dbReference>
<dbReference type="EMBL" id="BAAAET010000002">
    <property type="protein sequence ID" value="GAA0688914.1"/>
    <property type="molecule type" value="Genomic_DNA"/>
</dbReference>
<dbReference type="NCBIfam" id="TIGR01026">
    <property type="entry name" value="fliI_yscN"/>
    <property type="match status" value="1"/>
</dbReference>
<dbReference type="Gene3D" id="3.40.50.12240">
    <property type="match status" value="1"/>
</dbReference>
<keyword evidence="14" id="KW-0066">ATP synthesis</keyword>
<comment type="similarity">
    <text evidence="15">Belongs to the ATPase alpha/beta chains family. T3SS ATPase subfamily.</text>
</comment>
<keyword evidence="5" id="KW-0963">Cytoplasm</keyword>
<dbReference type="Pfam" id="PF00006">
    <property type="entry name" value="ATP-synt_ab"/>
    <property type="match status" value="1"/>
</dbReference>
<organism evidence="19 20">
    <name type="scientific">Marinobacterium maritimum</name>
    <dbReference type="NCBI Taxonomy" id="500162"/>
    <lineage>
        <taxon>Bacteria</taxon>
        <taxon>Pseudomonadati</taxon>
        <taxon>Pseudomonadota</taxon>
        <taxon>Gammaproteobacteria</taxon>
        <taxon>Oceanospirillales</taxon>
        <taxon>Oceanospirillaceae</taxon>
        <taxon>Marinobacterium</taxon>
    </lineage>
</organism>
<dbReference type="InterPro" id="IPR003593">
    <property type="entry name" value="AAA+_ATPase"/>
</dbReference>
<dbReference type="InterPro" id="IPR020003">
    <property type="entry name" value="ATPase_a/bsu_AS"/>
</dbReference>
<keyword evidence="19" id="KW-0282">Flagellum</keyword>
<dbReference type="PROSITE" id="PS00152">
    <property type="entry name" value="ATPASE_ALPHA_BETA"/>
    <property type="match status" value="1"/>
</dbReference>
<dbReference type="InterPro" id="IPR050053">
    <property type="entry name" value="ATPase_alpha/beta_chains"/>
</dbReference>
<keyword evidence="4" id="KW-0813">Transport</keyword>
<evidence type="ECO:0000256" key="3">
    <source>
        <dbReference type="ARBA" id="ARBA00020580"/>
    </source>
</evidence>
<dbReference type="CDD" id="cd18117">
    <property type="entry name" value="ATP-synt_flagellum-secretory_path_III_N"/>
    <property type="match status" value="1"/>
</dbReference>
<keyword evidence="12" id="KW-0406">Ion transport</keyword>
<dbReference type="NCBIfam" id="TIGR03496">
    <property type="entry name" value="FliI_clade1"/>
    <property type="match status" value="1"/>
</dbReference>
<feature type="region of interest" description="Disordered" evidence="17">
    <location>
        <begin position="440"/>
        <end position="459"/>
    </location>
</feature>
<evidence type="ECO:0000256" key="5">
    <source>
        <dbReference type="ARBA" id="ARBA00022490"/>
    </source>
</evidence>
<gene>
    <name evidence="19" type="primary">fliI</name>
    <name evidence="19" type="ORF">GCM10009104_14010</name>
</gene>
<feature type="compositionally biased region" description="Polar residues" evidence="17">
    <location>
        <begin position="446"/>
        <end position="459"/>
    </location>
</feature>
<evidence type="ECO:0000256" key="15">
    <source>
        <dbReference type="ARBA" id="ARBA00024342"/>
    </source>
</evidence>
<dbReference type="Pfam" id="PF02874">
    <property type="entry name" value="ATP-synt_ab_N"/>
    <property type="match status" value="1"/>
</dbReference>
<evidence type="ECO:0000256" key="2">
    <source>
        <dbReference type="ARBA" id="ARBA00012473"/>
    </source>
</evidence>
<dbReference type="InterPro" id="IPR004100">
    <property type="entry name" value="ATPase_F1/V1/A1_a/bsu_N"/>
</dbReference>
<proteinExistence type="inferred from homology"/>
<comment type="subcellular location">
    <subcellularLocation>
        <location evidence="1">Cytoplasm</location>
    </subcellularLocation>
</comment>
<dbReference type="InterPro" id="IPR000194">
    <property type="entry name" value="ATPase_F1/V1/A1_a/bsu_nucl-bd"/>
</dbReference>
<evidence type="ECO:0000256" key="6">
    <source>
        <dbReference type="ARBA" id="ARBA00022741"/>
    </source>
</evidence>
<evidence type="ECO:0000256" key="17">
    <source>
        <dbReference type="SAM" id="MobiDB-lite"/>
    </source>
</evidence>
<evidence type="ECO:0000256" key="12">
    <source>
        <dbReference type="ARBA" id="ARBA00023065"/>
    </source>
</evidence>
<comment type="catalytic activity">
    <reaction evidence="16">
        <text>ATP + H2O + cellular proteinSide 1 = ADP + phosphate + cellular proteinSide 2.</text>
        <dbReference type="EC" id="7.4.2.8"/>
    </reaction>
</comment>
<evidence type="ECO:0000256" key="13">
    <source>
        <dbReference type="ARBA" id="ARBA00023225"/>
    </source>
</evidence>
<dbReference type="Proteomes" id="UP001499915">
    <property type="component" value="Unassembled WGS sequence"/>
</dbReference>
<reference evidence="19 20" key="1">
    <citation type="journal article" date="2019" name="Int. J. Syst. Evol. Microbiol.">
        <title>The Global Catalogue of Microorganisms (GCM) 10K type strain sequencing project: providing services to taxonomists for standard genome sequencing and annotation.</title>
        <authorList>
            <consortium name="The Broad Institute Genomics Platform"/>
            <consortium name="The Broad Institute Genome Sequencing Center for Infectious Disease"/>
            <person name="Wu L."/>
            <person name="Ma J."/>
        </authorList>
    </citation>
    <scope>NUCLEOTIDE SEQUENCE [LARGE SCALE GENOMIC DNA]</scope>
    <source>
        <strain evidence="19 20">JCM 15134</strain>
    </source>
</reference>
<evidence type="ECO:0000256" key="9">
    <source>
        <dbReference type="ARBA" id="ARBA00022840"/>
    </source>
</evidence>
<dbReference type="PANTHER" id="PTHR15184:SF81">
    <property type="entry name" value="FLAGELLUM-SPECIFIC ATP SYNTHASE"/>
    <property type="match status" value="1"/>
</dbReference>
<protein>
    <recommendedName>
        <fullName evidence="3">Flagellum-specific ATP synthase</fullName>
        <ecNumber evidence="2">7.1.2.2</ecNumber>
    </recommendedName>
</protein>
<dbReference type="PANTHER" id="PTHR15184">
    <property type="entry name" value="ATP SYNTHASE"/>
    <property type="match status" value="1"/>
</dbReference>
<comment type="caution">
    <text evidence="19">The sequence shown here is derived from an EMBL/GenBank/DDBJ whole genome shotgun (WGS) entry which is preliminary data.</text>
</comment>